<dbReference type="KEGG" id="asau:88174735"/>
<keyword evidence="4" id="KW-1185">Reference proteome</keyword>
<dbReference type="AlphaFoldDB" id="A0AAX4HCN0"/>
<feature type="domain" description="DNA replication regulator Sld3 C-terminal" evidence="2">
    <location>
        <begin position="313"/>
        <end position="639"/>
    </location>
</feature>
<proteinExistence type="predicted"/>
<name>A0AAX4HCN0_9ASCO</name>
<dbReference type="InterPro" id="IPR013948">
    <property type="entry name" value="DNA_replication_reg_Sld3_C"/>
</dbReference>
<feature type="region of interest" description="Disordered" evidence="1">
    <location>
        <begin position="730"/>
        <end position="818"/>
    </location>
</feature>
<sequence length="854" mass="95524">MNKTLTTDEDVGSLEFVVGDGTDPLRTLLVTVVRPLPDAHLDTLQPSMFVGRKFLFLSEELCRKLDACSIYQVIVLRVSEQIRHGLLLSMSTLDRAFQLLDTQHSIVYTPLSRSGAGLGLDSSAIESGLGIQETILEQEGKGLRGHDRELSFLADTISETISSWGLSEAQTSSSPRTWNAPVISMKRPTATVPVLILPPRKTVQYNISPQTEHHPRDFLISRYFNTLYSLTTPLSYFPKTALNRLRNMCNNDKIKLLDALTSVLFSPEHLNIRHREKMGLAAFNNTTPTGLHILTFEKENQKIFFSRYYDDLSQELKFDNLVMDLKVREAQLQIIVLLEILLCSEILEAEFLELNSLKQEKANISHSKPSLVRRRKKQRIIPTLLGHGLQDSDTDSKKLHSGMEEFQYYKSLISLIDQLGIWGVFQGKGVLKNEDPIYGLLAYVLLPYYNKSLPLTVQFIVKSFKNLQPNFKLPKKSASRQNSSNDGVDSPALDHVSKRKTKFSKTLLSPDKLPFLRKTSSTIESSDLKPAILLKRSKSSLSSKNMHKRQVDMLGSKSDVNEETSEAAVKSQTLFLFCDARKVKSVPMDNSTTLEISQVEATPAKQNHNSRHQMSIESPEAPQVFATPSNVRVVDYRLDQNLEDLGQSITDALPRNTRRQTMLEKLRNVSDESSQLSLAVNKMPLSNVGSLLPNANDIIGSSPEKIYSSSPIKKLVNGDEYGAIKSSPIGIKSLDSVPTKPTCDDKPSSIAEQGTSQTDVEMQKPKLKRVAQRESRKGSRAAPQPALSTSFSNINVFNDSQSIGTEPETPISEKKSIVSEHSFKIQNSDSDLDSDFEKLMAAPRVTIKKYAKRR</sequence>
<dbReference type="InterPro" id="IPR042511">
    <property type="entry name" value="Sld3"/>
</dbReference>
<dbReference type="GO" id="GO:0006270">
    <property type="term" value="P:DNA replication initiation"/>
    <property type="evidence" value="ECO:0007669"/>
    <property type="project" value="InterPro"/>
</dbReference>
<feature type="region of interest" description="Disordered" evidence="1">
    <location>
        <begin position="473"/>
        <end position="495"/>
    </location>
</feature>
<dbReference type="EMBL" id="CP138897">
    <property type="protein sequence ID" value="WPK26321.1"/>
    <property type="molecule type" value="Genomic_DNA"/>
</dbReference>
<reference evidence="3 4" key="1">
    <citation type="submission" date="2023-10" db="EMBL/GenBank/DDBJ databases">
        <title>Draft Genome Sequence of Candida saopaulonensis from a very Premature Infant with Sepsis.</title>
        <authorList>
            <person name="Ning Y."/>
            <person name="Dai R."/>
            <person name="Xiao M."/>
            <person name="Xu Y."/>
            <person name="Yan Q."/>
            <person name="Zhang L."/>
        </authorList>
    </citation>
    <scope>NUCLEOTIDE SEQUENCE [LARGE SCALE GENOMIC DNA]</scope>
    <source>
        <strain evidence="3 4">19XY460</strain>
    </source>
</reference>
<feature type="compositionally biased region" description="Polar residues" evidence="1">
    <location>
        <begin position="750"/>
        <end position="760"/>
    </location>
</feature>
<feature type="domain" description="DNA replication regulator Sld3 C-terminal" evidence="2">
    <location>
        <begin position="217"/>
        <end position="278"/>
    </location>
</feature>
<dbReference type="GO" id="GO:0031261">
    <property type="term" value="C:DNA replication preinitiation complex"/>
    <property type="evidence" value="ECO:0007669"/>
    <property type="project" value="TreeGrafter"/>
</dbReference>
<dbReference type="PANTHER" id="PTHR28067">
    <property type="entry name" value="DNA REPLICATION REGULATOR SLD3"/>
    <property type="match status" value="1"/>
</dbReference>
<evidence type="ECO:0000256" key="1">
    <source>
        <dbReference type="SAM" id="MobiDB-lite"/>
    </source>
</evidence>
<accession>A0AAX4HCN0</accession>
<gene>
    <name evidence="3" type="ORF">PUMCH_003672</name>
</gene>
<organism evidence="3 4">
    <name type="scientific">Australozyma saopauloensis</name>
    <dbReference type="NCBI Taxonomy" id="291208"/>
    <lineage>
        <taxon>Eukaryota</taxon>
        <taxon>Fungi</taxon>
        <taxon>Dikarya</taxon>
        <taxon>Ascomycota</taxon>
        <taxon>Saccharomycotina</taxon>
        <taxon>Pichiomycetes</taxon>
        <taxon>Metschnikowiaceae</taxon>
        <taxon>Australozyma</taxon>
    </lineage>
</organism>
<dbReference type="PANTHER" id="PTHR28067:SF1">
    <property type="entry name" value="DNA REPLICATION REGULATOR SLD3"/>
    <property type="match status" value="1"/>
</dbReference>
<protein>
    <recommendedName>
        <fullName evidence="2">DNA replication regulator Sld3 C-terminal domain-containing protein</fullName>
    </recommendedName>
</protein>
<evidence type="ECO:0000259" key="2">
    <source>
        <dbReference type="Pfam" id="PF08639"/>
    </source>
</evidence>
<feature type="compositionally biased region" description="Polar residues" evidence="1">
    <location>
        <begin position="786"/>
        <end position="804"/>
    </location>
</feature>
<dbReference type="RefSeq" id="XP_062878702.1">
    <property type="nucleotide sequence ID" value="XM_063022632.1"/>
</dbReference>
<dbReference type="Gene3D" id="1.20.58.2130">
    <property type="match status" value="1"/>
</dbReference>
<dbReference type="Pfam" id="PF08639">
    <property type="entry name" value="Sld3_STD"/>
    <property type="match status" value="2"/>
</dbReference>
<dbReference type="Proteomes" id="UP001338582">
    <property type="component" value="Chromosome 4"/>
</dbReference>
<dbReference type="GeneID" id="88174735"/>
<evidence type="ECO:0000313" key="3">
    <source>
        <dbReference type="EMBL" id="WPK26321.1"/>
    </source>
</evidence>
<evidence type="ECO:0000313" key="4">
    <source>
        <dbReference type="Proteomes" id="UP001338582"/>
    </source>
</evidence>